<evidence type="ECO:0000256" key="1">
    <source>
        <dbReference type="ARBA" id="ARBA00001971"/>
    </source>
</evidence>
<dbReference type="RefSeq" id="WP_126506320.1">
    <property type="nucleotide sequence ID" value="NZ_RXNV01000005.1"/>
</dbReference>
<dbReference type="PIRSF" id="PIRSF000177">
    <property type="entry name" value="Fumar_rd_cyt_b"/>
    <property type="match status" value="1"/>
</dbReference>
<feature type="transmembrane region" description="Helical" evidence="11">
    <location>
        <begin position="115"/>
        <end position="137"/>
    </location>
</feature>
<comment type="caution">
    <text evidence="12">The sequence shown here is derived from an EMBL/GenBank/DDBJ whole genome shotgun (WGS) entry which is preliminary data.</text>
</comment>
<comment type="cofactor">
    <cofactor evidence="1">
        <name>heme</name>
        <dbReference type="ChEBI" id="CHEBI:30413"/>
    </cofactor>
</comment>
<evidence type="ECO:0000256" key="4">
    <source>
        <dbReference type="ARBA" id="ARBA00022617"/>
    </source>
</evidence>
<evidence type="ECO:0000313" key="13">
    <source>
        <dbReference type="Proteomes" id="UP000282060"/>
    </source>
</evidence>
<dbReference type="InterPro" id="IPR004224">
    <property type="entry name" value="Fum_red_B_TM"/>
</dbReference>
<keyword evidence="9 11" id="KW-0472">Membrane</keyword>
<keyword evidence="4 10" id="KW-0349">Heme</keyword>
<evidence type="ECO:0000256" key="9">
    <source>
        <dbReference type="ARBA" id="ARBA00023136"/>
    </source>
</evidence>
<dbReference type="CDD" id="cd00581">
    <property type="entry name" value="QFR_TypeB_TM"/>
    <property type="match status" value="1"/>
</dbReference>
<keyword evidence="13" id="KW-1185">Reference proteome</keyword>
<dbReference type="AlphaFoldDB" id="A0A431W8F1"/>
<feature type="transmembrane region" description="Helical" evidence="11">
    <location>
        <begin position="199"/>
        <end position="219"/>
    </location>
</feature>
<dbReference type="OrthoDB" id="9153108at2"/>
<keyword evidence="7 11" id="KW-1133">Transmembrane helix</keyword>
<keyword evidence="5 11" id="KW-0812">Transmembrane</keyword>
<dbReference type="InterPro" id="IPR034804">
    <property type="entry name" value="SQR/QFR_C/D"/>
</dbReference>
<organism evidence="12 13">
    <name type="scientific">Shewanella atlantica</name>
    <dbReference type="NCBI Taxonomy" id="271099"/>
    <lineage>
        <taxon>Bacteria</taxon>
        <taxon>Pseudomonadati</taxon>
        <taxon>Pseudomonadota</taxon>
        <taxon>Gammaproteobacteria</taxon>
        <taxon>Alteromonadales</taxon>
        <taxon>Shewanellaceae</taxon>
        <taxon>Shewanella</taxon>
    </lineage>
</organism>
<evidence type="ECO:0000313" key="12">
    <source>
        <dbReference type="EMBL" id="RTR31773.1"/>
    </source>
</evidence>
<evidence type="ECO:0000256" key="11">
    <source>
        <dbReference type="SAM" id="Phobius"/>
    </source>
</evidence>
<evidence type="ECO:0000256" key="3">
    <source>
        <dbReference type="ARBA" id="ARBA00004370"/>
    </source>
</evidence>
<feature type="transmembrane region" description="Helical" evidence="11">
    <location>
        <begin position="63"/>
        <end position="88"/>
    </location>
</feature>
<gene>
    <name evidence="12" type="ORF">EKG39_13765</name>
</gene>
<sequence>MAITKTIKNCSGWLDMSQSVSGVILAVFLWTHLILVSSILLGADAMTWIAGMMELNFLSADGHGYPWVVTLIAIAIASLVLVHVLIAVQKLPLSLRQQIALRKQMSSISHGDTKLWVWQAITGVGILLMLPVHLWLIGSAPETIGPSGSADRIWNDGVWMLYMPLLFCVELHAAIGVYRVAIKWGAARDLNSRARMKKIKTIVSVVFVVIGLASLLAFLPHA</sequence>
<proteinExistence type="predicted"/>
<dbReference type="Pfam" id="PF01127">
    <property type="entry name" value="Sdh_cyt"/>
    <property type="match status" value="1"/>
</dbReference>
<protein>
    <submittedName>
        <fullName evidence="12">Fumarate reductase cytochrome b subunit</fullName>
    </submittedName>
</protein>
<dbReference type="Gene3D" id="1.20.1300.10">
    <property type="entry name" value="Fumarate reductase/succinate dehydrogenase, transmembrane subunit"/>
    <property type="match status" value="1"/>
</dbReference>
<evidence type="ECO:0000256" key="8">
    <source>
        <dbReference type="ARBA" id="ARBA00023004"/>
    </source>
</evidence>
<comment type="subcellular location">
    <subcellularLocation>
        <location evidence="3">Membrane</location>
    </subcellularLocation>
</comment>
<dbReference type="EMBL" id="RXNV01000005">
    <property type="protein sequence ID" value="RTR31773.1"/>
    <property type="molecule type" value="Genomic_DNA"/>
</dbReference>
<keyword evidence="8 10" id="KW-0408">Iron</keyword>
<evidence type="ECO:0000256" key="6">
    <source>
        <dbReference type="ARBA" id="ARBA00022723"/>
    </source>
</evidence>
<accession>A0A431W8F1</accession>
<dbReference type="GO" id="GO:0046872">
    <property type="term" value="F:metal ion binding"/>
    <property type="evidence" value="ECO:0007669"/>
    <property type="project" value="UniProtKB-KW"/>
</dbReference>
<keyword evidence="6 10" id="KW-0479">Metal-binding</keyword>
<evidence type="ECO:0000256" key="2">
    <source>
        <dbReference type="ARBA" id="ARBA00004050"/>
    </source>
</evidence>
<dbReference type="NCBIfam" id="NF010072">
    <property type="entry name" value="PRK13553.1"/>
    <property type="match status" value="1"/>
</dbReference>
<reference evidence="12 13" key="1">
    <citation type="submission" date="2018-12" db="EMBL/GenBank/DDBJ databases">
        <authorList>
            <person name="Yu L."/>
        </authorList>
    </citation>
    <scope>NUCLEOTIDE SEQUENCE [LARGE SCALE GENOMIC DNA]</scope>
    <source>
        <strain evidence="12 13">HAW-EB5</strain>
    </source>
</reference>
<dbReference type="GO" id="GO:0016020">
    <property type="term" value="C:membrane"/>
    <property type="evidence" value="ECO:0007669"/>
    <property type="project" value="UniProtKB-SubCell"/>
</dbReference>
<feature type="binding site" description="axial binding residue" evidence="10">
    <location>
        <position position="32"/>
    </location>
    <ligand>
        <name>heme b</name>
        <dbReference type="ChEBI" id="CHEBI:60344"/>
        <label>bD</label>
    </ligand>
    <ligandPart>
        <name>Fe</name>
        <dbReference type="ChEBI" id="CHEBI:18248"/>
    </ligandPart>
</feature>
<dbReference type="Proteomes" id="UP000282060">
    <property type="component" value="Unassembled WGS sequence"/>
</dbReference>
<name>A0A431W8F1_9GAMM</name>
<evidence type="ECO:0000256" key="7">
    <source>
        <dbReference type="ARBA" id="ARBA00022989"/>
    </source>
</evidence>
<comment type="function">
    <text evidence="2">Membrane-anchoring subunit of succinate dehydrogenase (SDH).</text>
</comment>
<feature type="binding site" description="axial binding residue" evidence="10">
    <location>
        <position position="172"/>
    </location>
    <ligand>
        <name>heme b</name>
        <dbReference type="ChEBI" id="CHEBI:60344"/>
        <label>bD</label>
    </ligand>
    <ligandPart>
        <name>Fe</name>
        <dbReference type="ChEBI" id="CHEBI:18248"/>
    </ligandPart>
</feature>
<feature type="transmembrane region" description="Helical" evidence="11">
    <location>
        <begin position="157"/>
        <end position="178"/>
    </location>
</feature>
<dbReference type="GO" id="GO:0006099">
    <property type="term" value="P:tricarboxylic acid cycle"/>
    <property type="evidence" value="ECO:0007669"/>
    <property type="project" value="InterPro"/>
</dbReference>
<feature type="binding site" description="axial binding residue" evidence="10">
    <location>
        <position position="83"/>
    </location>
    <ligand>
        <name>heme b</name>
        <dbReference type="ChEBI" id="CHEBI:60344"/>
        <label>bD</label>
    </ligand>
    <ligandPart>
        <name>Fe</name>
        <dbReference type="ChEBI" id="CHEBI:18248"/>
    </ligandPart>
</feature>
<evidence type="ECO:0000256" key="10">
    <source>
        <dbReference type="PIRSR" id="PIRSR000177-1"/>
    </source>
</evidence>
<dbReference type="SUPFAM" id="SSF81343">
    <property type="entry name" value="Fumarate reductase respiratory complex transmembrane subunits"/>
    <property type="match status" value="1"/>
</dbReference>
<evidence type="ECO:0000256" key="5">
    <source>
        <dbReference type="ARBA" id="ARBA00022692"/>
    </source>
</evidence>
<dbReference type="InterPro" id="IPR000701">
    <property type="entry name" value="SuccDH_FuR_B_TM-su"/>
</dbReference>
<feature type="binding site" description="axial binding residue" evidence="10">
    <location>
        <position position="133"/>
    </location>
    <ligand>
        <name>heme b</name>
        <dbReference type="ChEBI" id="CHEBI:60344"/>
        <label>bD</label>
    </ligand>
    <ligandPart>
        <name>Fe</name>
        <dbReference type="ChEBI" id="CHEBI:18248"/>
    </ligandPart>
</feature>
<feature type="transmembrane region" description="Helical" evidence="11">
    <location>
        <begin position="20"/>
        <end position="43"/>
    </location>
</feature>